<dbReference type="InterPro" id="IPR007209">
    <property type="entry name" value="RNaseL-inhib-like_metal-bd_dom"/>
</dbReference>
<evidence type="ECO:0000256" key="2">
    <source>
        <dbReference type="ARBA" id="ARBA00022490"/>
    </source>
</evidence>
<feature type="domain" description="16S/18S rRNA aminocarboxypropyltransferase Tsr3 C-terminal" evidence="7">
    <location>
        <begin position="40"/>
        <end position="162"/>
    </location>
</feature>
<dbReference type="AlphaFoldDB" id="A0A075FJG6"/>
<keyword evidence="2" id="KW-0963">Cytoplasm</keyword>
<dbReference type="InterPro" id="IPR007177">
    <property type="entry name" value="Tsr3_C"/>
</dbReference>
<accession>A0A075FJG6</accession>
<keyword evidence="3" id="KW-0690">Ribosome biogenesis</keyword>
<evidence type="ECO:0000256" key="6">
    <source>
        <dbReference type="ARBA" id="ARBA00022691"/>
    </source>
</evidence>
<evidence type="ECO:0000256" key="5">
    <source>
        <dbReference type="ARBA" id="ARBA00022679"/>
    </source>
</evidence>
<dbReference type="PANTHER" id="PTHR20426">
    <property type="entry name" value="RIBOSOME BIOGENESIS PROTEIN TSR3 HOMOLOG"/>
    <property type="match status" value="1"/>
</dbReference>
<evidence type="ECO:0000313" key="9">
    <source>
        <dbReference type="EMBL" id="AIE91383.1"/>
    </source>
</evidence>
<dbReference type="InterPro" id="IPR022968">
    <property type="entry name" value="Tsr3-like"/>
</dbReference>
<gene>
    <name evidence="9" type="primary">TSR3</name>
</gene>
<dbReference type="Pfam" id="PF04034">
    <property type="entry name" value="Ribo_biogen_C"/>
    <property type="match status" value="1"/>
</dbReference>
<dbReference type="EMBL" id="KF900336">
    <property type="protein sequence ID" value="AIE91383.1"/>
    <property type="molecule type" value="Genomic_DNA"/>
</dbReference>
<organism evidence="9">
    <name type="scientific">uncultured marine thaumarchaeote AD1000_118_C08</name>
    <dbReference type="NCBI Taxonomy" id="1455889"/>
    <lineage>
        <taxon>Archaea</taxon>
        <taxon>Nitrososphaerota</taxon>
        <taxon>environmental samples</taxon>
    </lineage>
</organism>
<protein>
    <recommendedName>
        <fullName evidence="1">16S rRNA aminocarboxypropyltransferase</fullName>
    </recommendedName>
</protein>
<dbReference type="GO" id="GO:0006364">
    <property type="term" value="P:rRNA processing"/>
    <property type="evidence" value="ECO:0007669"/>
    <property type="project" value="UniProtKB-KW"/>
</dbReference>
<sequence>MTVNLKVLMLKQDDPRKCSAAKLVRFGLAKPVTRTASRTLILNPFSKKTLLKSDKKFVNSITGIDCSWNLVTSAFKKPFTGVSRKLPPLLAGNPMNYSKLNKLSTVEALAGAVYILGEPELTHNLLQKFKWGNTFFELNKNLLQDYSKAQSEAEILEICHEYGLANAQFT</sequence>
<keyword evidence="4" id="KW-0698">rRNA processing</keyword>
<feature type="domain" description="RNase L inhibitor RLI-like possible metal-binding" evidence="8">
    <location>
        <begin position="11"/>
        <end position="32"/>
    </location>
</feature>
<reference evidence="9" key="1">
    <citation type="journal article" date="2014" name="Genome Biol. Evol.">
        <title>Pangenome evidence for extensive interdomain horizontal transfer affecting lineage core and shell genes in uncultured planktonic thaumarchaeota and euryarchaeota.</title>
        <authorList>
            <person name="Deschamps P."/>
            <person name="Zivanovic Y."/>
            <person name="Moreira D."/>
            <person name="Rodriguez-Valera F."/>
            <person name="Lopez-Garcia P."/>
        </authorList>
    </citation>
    <scope>NUCLEOTIDE SEQUENCE</scope>
</reference>
<keyword evidence="6" id="KW-0949">S-adenosyl-L-methionine</keyword>
<evidence type="ECO:0000256" key="1">
    <source>
        <dbReference type="ARBA" id="ARBA00014114"/>
    </source>
</evidence>
<keyword evidence="5" id="KW-0808">Transferase</keyword>
<dbReference type="GO" id="GO:0106388">
    <property type="term" value="F:rRNA small subunit aminocarboxypropyltransferase activity"/>
    <property type="evidence" value="ECO:0007669"/>
    <property type="project" value="InterPro"/>
</dbReference>
<evidence type="ECO:0000259" key="7">
    <source>
        <dbReference type="Pfam" id="PF04034"/>
    </source>
</evidence>
<dbReference type="Pfam" id="PF04068">
    <property type="entry name" value="Fer4_RLI"/>
    <property type="match status" value="1"/>
</dbReference>
<dbReference type="NCBIfam" id="NF002621">
    <property type="entry name" value="PRK02287.1"/>
    <property type="match status" value="1"/>
</dbReference>
<dbReference type="PANTHER" id="PTHR20426:SF0">
    <property type="entry name" value="18S RRNA AMINOCARBOXYPROPYLTRANSFERASE"/>
    <property type="match status" value="1"/>
</dbReference>
<evidence type="ECO:0000256" key="3">
    <source>
        <dbReference type="ARBA" id="ARBA00022517"/>
    </source>
</evidence>
<evidence type="ECO:0000256" key="4">
    <source>
        <dbReference type="ARBA" id="ARBA00022552"/>
    </source>
</evidence>
<evidence type="ECO:0000259" key="8">
    <source>
        <dbReference type="Pfam" id="PF04068"/>
    </source>
</evidence>
<proteinExistence type="predicted"/>
<name>A0A075FJG6_9ARCH</name>